<evidence type="ECO:0000256" key="5">
    <source>
        <dbReference type="ARBA" id="ARBA00023180"/>
    </source>
</evidence>
<evidence type="ECO:0000256" key="1">
    <source>
        <dbReference type="ARBA" id="ARBA00004141"/>
    </source>
</evidence>
<evidence type="ECO:0000256" key="6">
    <source>
        <dbReference type="SAM" id="Phobius"/>
    </source>
</evidence>
<feature type="transmembrane region" description="Helical" evidence="6">
    <location>
        <begin position="172"/>
        <end position="191"/>
    </location>
</feature>
<dbReference type="OrthoDB" id="5597995at2759"/>
<feature type="transmembrane region" description="Helical" evidence="6">
    <location>
        <begin position="257"/>
        <end position="274"/>
    </location>
</feature>
<evidence type="ECO:0000256" key="2">
    <source>
        <dbReference type="ARBA" id="ARBA00022692"/>
    </source>
</evidence>
<proteinExistence type="predicted"/>
<dbReference type="PANTHER" id="PTHR24060">
    <property type="entry name" value="METABOTROPIC GLUTAMATE RECEPTOR"/>
    <property type="match status" value="1"/>
</dbReference>
<comment type="subcellular location">
    <subcellularLocation>
        <location evidence="1">Membrane</location>
        <topology evidence="1">Multi-pass membrane protein</topology>
    </subcellularLocation>
</comment>
<dbReference type="InterPro" id="IPR017978">
    <property type="entry name" value="GPCR_3_C"/>
</dbReference>
<protein>
    <recommendedName>
        <fullName evidence="7">G-protein coupled receptors family 3 profile domain-containing protein</fullName>
    </recommendedName>
</protein>
<accession>A0A1Y2CNG2</accession>
<comment type="caution">
    <text evidence="8">The sequence shown here is derived from an EMBL/GenBank/DDBJ whole genome shotgun (WGS) entry which is preliminary data.</text>
</comment>
<dbReference type="GO" id="GO:0016020">
    <property type="term" value="C:membrane"/>
    <property type="evidence" value="ECO:0007669"/>
    <property type="project" value="UniProtKB-SubCell"/>
</dbReference>
<evidence type="ECO:0000256" key="4">
    <source>
        <dbReference type="ARBA" id="ARBA00023136"/>
    </source>
</evidence>
<keyword evidence="9" id="KW-1185">Reference proteome</keyword>
<keyword evidence="5" id="KW-0325">Glycoprotein</keyword>
<dbReference type="Proteomes" id="UP000193642">
    <property type="component" value="Unassembled WGS sequence"/>
</dbReference>
<organism evidence="8 9">
    <name type="scientific">Rhizoclosmatium globosum</name>
    <dbReference type="NCBI Taxonomy" id="329046"/>
    <lineage>
        <taxon>Eukaryota</taxon>
        <taxon>Fungi</taxon>
        <taxon>Fungi incertae sedis</taxon>
        <taxon>Chytridiomycota</taxon>
        <taxon>Chytridiomycota incertae sedis</taxon>
        <taxon>Chytridiomycetes</taxon>
        <taxon>Chytridiales</taxon>
        <taxon>Chytriomycetaceae</taxon>
        <taxon>Rhizoclosmatium</taxon>
    </lineage>
</organism>
<sequence length="293" mass="32760">MTKLGDLRAPYVLNSFTGSDLNAVPFARTDLNWSKFTDFNETSLIFNDGSNIPPSDGALVQSEVFIDYSSTSGIILMLFAVVGIFSTLFTLRVILVNRSKSSLRHSSPQHLAVILLGIIGLYCNAFLYLGQIRDCFMTLWIPVLSYSCIVGTINVLIFSGQKDQAKFLKDSIYIRYLIIVLWFEIVLLAVWTKLSSVQSLKIELAPDSYAFACQFSTRMDWPYALIALFNIILGLFALVISGLIWNVEATYNESSEMLWTVIAMVFYVLASFALDKGADFGRKLIFKAGASYN</sequence>
<name>A0A1Y2CNG2_9FUNG</name>
<reference evidence="8 9" key="1">
    <citation type="submission" date="2016-07" db="EMBL/GenBank/DDBJ databases">
        <title>Pervasive Adenine N6-methylation of Active Genes in Fungi.</title>
        <authorList>
            <consortium name="DOE Joint Genome Institute"/>
            <person name="Mondo S.J."/>
            <person name="Dannebaum R.O."/>
            <person name="Kuo R.C."/>
            <person name="Labutti K."/>
            <person name="Haridas S."/>
            <person name="Kuo A."/>
            <person name="Salamov A."/>
            <person name="Ahrendt S.R."/>
            <person name="Lipzen A."/>
            <person name="Sullivan W."/>
            <person name="Andreopoulos W.B."/>
            <person name="Clum A."/>
            <person name="Lindquist E."/>
            <person name="Daum C."/>
            <person name="Ramamoorthy G.K."/>
            <person name="Gryganskyi A."/>
            <person name="Culley D."/>
            <person name="Magnuson J.K."/>
            <person name="James T.Y."/>
            <person name="O'Malley M.A."/>
            <person name="Stajich J.E."/>
            <person name="Spatafora J.W."/>
            <person name="Visel A."/>
            <person name="Grigoriev I.V."/>
        </authorList>
    </citation>
    <scope>NUCLEOTIDE SEQUENCE [LARGE SCALE GENOMIC DNA]</scope>
    <source>
        <strain evidence="8 9">JEL800</strain>
    </source>
</reference>
<feature type="transmembrane region" description="Helical" evidence="6">
    <location>
        <begin position="223"/>
        <end position="245"/>
    </location>
</feature>
<evidence type="ECO:0000256" key="3">
    <source>
        <dbReference type="ARBA" id="ARBA00022989"/>
    </source>
</evidence>
<dbReference type="Pfam" id="PF00003">
    <property type="entry name" value="7tm_3"/>
    <property type="match status" value="1"/>
</dbReference>
<evidence type="ECO:0000259" key="7">
    <source>
        <dbReference type="Pfam" id="PF00003"/>
    </source>
</evidence>
<gene>
    <name evidence="8" type="ORF">BCR33DRAFT_36405</name>
</gene>
<keyword evidence="2 6" id="KW-0812">Transmembrane</keyword>
<feature type="transmembrane region" description="Helical" evidence="6">
    <location>
        <begin position="74"/>
        <end position="95"/>
    </location>
</feature>
<evidence type="ECO:0000313" key="9">
    <source>
        <dbReference type="Proteomes" id="UP000193642"/>
    </source>
</evidence>
<dbReference type="GO" id="GO:0004930">
    <property type="term" value="F:G protein-coupled receptor activity"/>
    <property type="evidence" value="ECO:0007669"/>
    <property type="project" value="InterPro"/>
</dbReference>
<feature type="domain" description="G-protein coupled receptors family 3 profile" evidence="7">
    <location>
        <begin position="67"/>
        <end position="272"/>
    </location>
</feature>
<dbReference type="InterPro" id="IPR050726">
    <property type="entry name" value="mGluR"/>
</dbReference>
<dbReference type="EMBL" id="MCGO01000011">
    <property type="protein sequence ID" value="ORY48486.1"/>
    <property type="molecule type" value="Genomic_DNA"/>
</dbReference>
<feature type="transmembrane region" description="Helical" evidence="6">
    <location>
        <begin position="139"/>
        <end position="160"/>
    </location>
</feature>
<dbReference type="AlphaFoldDB" id="A0A1Y2CNG2"/>
<keyword evidence="4 6" id="KW-0472">Membrane</keyword>
<feature type="transmembrane region" description="Helical" evidence="6">
    <location>
        <begin position="107"/>
        <end position="127"/>
    </location>
</feature>
<keyword evidence="3 6" id="KW-1133">Transmembrane helix</keyword>
<evidence type="ECO:0000313" key="8">
    <source>
        <dbReference type="EMBL" id="ORY48486.1"/>
    </source>
</evidence>